<accession>A0ABR1CC30</accession>
<reference evidence="2 3" key="1">
    <citation type="submission" date="2023-08" db="EMBL/GenBank/DDBJ databases">
        <title>A Necator americanus chromosomal reference genome.</title>
        <authorList>
            <person name="Ilik V."/>
            <person name="Petrzelkova K.J."/>
            <person name="Pardy F."/>
            <person name="Fuh T."/>
            <person name="Niatou-Singa F.S."/>
            <person name="Gouil Q."/>
            <person name="Baker L."/>
            <person name="Ritchie M.E."/>
            <person name="Jex A.R."/>
            <person name="Gazzola D."/>
            <person name="Li H."/>
            <person name="Toshio Fujiwara R."/>
            <person name="Zhan B."/>
            <person name="Aroian R.V."/>
            <person name="Pafco B."/>
            <person name="Schwarz E.M."/>
        </authorList>
    </citation>
    <scope>NUCLEOTIDE SEQUENCE [LARGE SCALE GENOMIC DNA]</scope>
    <source>
        <strain evidence="2 3">Aroian</strain>
        <tissue evidence="2">Whole animal</tissue>
    </source>
</reference>
<evidence type="ECO:0000313" key="3">
    <source>
        <dbReference type="Proteomes" id="UP001303046"/>
    </source>
</evidence>
<feature type="region of interest" description="Disordered" evidence="1">
    <location>
        <begin position="66"/>
        <end position="98"/>
    </location>
</feature>
<dbReference type="Proteomes" id="UP001303046">
    <property type="component" value="Unassembled WGS sequence"/>
</dbReference>
<name>A0ABR1CC30_NECAM</name>
<feature type="compositionally biased region" description="Basic and acidic residues" evidence="1">
    <location>
        <begin position="1"/>
        <end position="24"/>
    </location>
</feature>
<organism evidence="2 3">
    <name type="scientific">Necator americanus</name>
    <name type="common">Human hookworm</name>
    <dbReference type="NCBI Taxonomy" id="51031"/>
    <lineage>
        <taxon>Eukaryota</taxon>
        <taxon>Metazoa</taxon>
        <taxon>Ecdysozoa</taxon>
        <taxon>Nematoda</taxon>
        <taxon>Chromadorea</taxon>
        <taxon>Rhabditida</taxon>
        <taxon>Rhabditina</taxon>
        <taxon>Rhabditomorpha</taxon>
        <taxon>Strongyloidea</taxon>
        <taxon>Ancylostomatidae</taxon>
        <taxon>Bunostominae</taxon>
        <taxon>Necator</taxon>
    </lineage>
</organism>
<comment type="caution">
    <text evidence="2">The sequence shown here is derived from an EMBL/GenBank/DDBJ whole genome shotgun (WGS) entry which is preliminary data.</text>
</comment>
<evidence type="ECO:0000256" key="1">
    <source>
        <dbReference type="SAM" id="MobiDB-lite"/>
    </source>
</evidence>
<feature type="region of interest" description="Disordered" evidence="1">
    <location>
        <begin position="1"/>
        <end position="39"/>
    </location>
</feature>
<evidence type="ECO:0000313" key="2">
    <source>
        <dbReference type="EMBL" id="KAK6735365.1"/>
    </source>
</evidence>
<gene>
    <name evidence="2" type="primary">Necator_chrII.g6316</name>
    <name evidence="2" type="ORF">RB195_018523</name>
</gene>
<dbReference type="EMBL" id="JAVFWL010000002">
    <property type="protein sequence ID" value="KAK6735365.1"/>
    <property type="molecule type" value="Genomic_DNA"/>
</dbReference>
<sequence>MVRKSGETNRPENLTVKRGDHHVISDAGNQPTMNENEDDLNSEIDAPLEISSKIVPNIQLTPNFVLGTHSKQLPGTLKEREEGRKSKTQTEKVRRITKAKKGEYAAKTRKEFKVLTLDDEVKKSLEPRVNYKEQLLMVRTAGKRERVRNVSFMRARWI</sequence>
<feature type="compositionally biased region" description="Basic and acidic residues" evidence="1">
    <location>
        <begin position="77"/>
        <end position="98"/>
    </location>
</feature>
<keyword evidence="3" id="KW-1185">Reference proteome</keyword>
<protein>
    <submittedName>
        <fullName evidence="2">Uncharacterized protein</fullName>
    </submittedName>
</protein>
<proteinExistence type="predicted"/>